<feature type="domain" description="ARHGEF1-like PH" evidence="3">
    <location>
        <begin position="642"/>
        <end position="715"/>
    </location>
</feature>
<feature type="compositionally biased region" description="Low complexity" evidence="2">
    <location>
        <begin position="802"/>
        <end position="811"/>
    </location>
</feature>
<dbReference type="SUPFAM" id="SSF50729">
    <property type="entry name" value="PH domain-like"/>
    <property type="match status" value="1"/>
</dbReference>
<dbReference type="Pfam" id="PF17838">
    <property type="entry name" value="PH_16"/>
    <property type="match status" value="1"/>
</dbReference>
<dbReference type="PANTHER" id="PTHR13944">
    <property type="entry name" value="AGAP007712-PA"/>
    <property type="match status" value="1"/>
</dbReference>
<feature type="coiled-coil region" evidence="1">
    <location>
        <begin position="918"/>
        <end position="952"/>
    </location>
</feature>
<evidence type="ECO:0000256" key="1">
    <source>
        <dbReference type="SAM" id="Coils"/>
    </source>
</evidence>
<dbReference type="Gene3D" id="1.10.287.2510">
    <property type="match status" value="1"/>
</dbReference>
<dbReference type="eggNOG" id="KOG3520">
    <property type="taxonomic scope" value="Eukaryota"/>
</dbReference>
<dbReference type="GO" id="GO:0035023">
    <property type="term" value="P:regulation of Rho protein signal transduction"/>
    <property type="evidence" value="ECO:0000318"/>
    <property type="project" value="GO_Central"/>
</dbReference>
<dbReference type="GeneID" id="6752129"/>
<dbReference type="InterPro" id="IPR051632">
    <property type="entry name" value="Rho_GEF"/>
</dbReference>
<reference evidence="4 5" key="1">
    <citation type="journal article" date="2008" name="Nature">
        <title>The Trichoplax genome and the nature of placozoans.</title>
        <authorList>
            <person name="Srivastava M."/>
            <person name="Begovic E."/>
            <person name="Chapman J."/>
            <person name="Putnam N.H."/>
            <person name="Hellsten U."/>
            <person name="Kawashima T."/>
            <person name="Kuo A."/>
            <person name="Mitros T."/>
            <person name="Salamov A."/>
            <person name="Carpenter M.L."/>
            <person name="Signorovitch A.Y."/>
            <person name="Moreno M.A."/>
            <person name="Kamm K."/>
            <person name="Grimwood J."/>
            <person name="Schmutz J."/>
            <person name="Shapiro H."/>
            <person name="Grigoriev I.V."/>
            <person name="Buss L.W."/>
            <person name="Schierwater B."/>
            <person name="Dellaporta S.L."/>
            <person name="Rokhsar D.S."/>
        </authorList>
    </citation>
    <scope>NUCLEOTIDE SEQUENCE [LARGE SCALE GENOMIC DNA]</scope>
    <source>
        <strain evidence="4 5">Grell-BS-1999</strain>
    </source>
</reference>
<dbReference type="InterPro" id="IPR011993">
    <property type="entry name" value="PH-like_dom_sf"/>
</dbReference>
<gene>
    <name evidence="4" type="ORF">TRIADDRAFT_54348</name>
</gene>
<organism evidence="4 5">
    <name type="scientific">Trichoplax adhaerens</name>
    <name type="common">Trichoplax reptans</name>
    <dbReference type="NCBI Taxonomy" id="10228"/>
    <lineage>
        <taxon>Eukaryota</taxon>
        <taxon>Metazoa</taxon>
        <taxon>Placozoa</taxon>
        <taxon>Uniplacotomia</taxon>
        <taxon>Trichoplacea</taxon>
        <taxon>Trichoplacidae</taxon>
        <taxon>Trichoplax</taxon>
    </lineage>
</organism>
<dbReference type="InParanoid" id="B3RRS6"/>
<dbReference type="InterPro" id="IPR035899">
    <property type="entry name" value="DBL_dom_sf"/>
</dbReference>
<evidence type="ECO:0000313" key="4">
    <source>
        <dbReference type="EMBL" id="EDV26920.1"/>
    </source>
</evidence>
<name>B3RRS6_TRIAD</name>
<feature type="region of interest" description="Disordered" evidence="2">
    <location>
        <begin position="1050"/>
        <end position="1091"/>
    </location>
</feature>
<dbReference type="PANTHER" id="PTHR13944:SF21">
    <property type="entry name" value="CYSTS, ISOFORM C"/>
    <property type="match status" value="1"/>
</dbReference>
<dbReference type="RefSeq" id="XP_002110916.1">
    <property type="nucleotide sequence ID" value="XM_002110880.1"/>
</dbReference>
<feature type="region of interest" description="Disordered" evidence="2">
    <location>
        <begin position="357"/>
        <end position="440"/>
    </location>
</feature>
<sequence length="1091" mass="124071">MDTVILDRVLNTFKAYIQSSNFDHKGKDDMRVNYFHGSSYNNNNYGSVKDTSKGFVRWLFGGGSHLQNLNRDEHELSDDDRVNAAEIEKYKSKRGNRRHTWVNILNGGGKGKQENPSELDFESDYDNEVGLNIRLDQPLPSNDDDEFDYDFDIHAVSEDINGGGASSDTGANFLGDRLSDNMHSLKRIAKSTEDLREASATEFYNEWDDGSIDNFRRPMKKKNITMEAELKRAAKGQPSFDKFTRYPRGSIVRDEVGYHSDRDDPERSMLARGKSKIHASAATSSGVGRRLTIFSKSIKSGKTRKTTHQFVPGGKYIINATCEYCKKIVKGSESLMCIDYQRRAPIQVDNKKYVEYKRKSARSAKTKSGNSNSPQISPTKNPYLQLQFGNQNQPENDQNELQILSAKGKPLRQRSNTEDSDTTTYIQPLKSAQSDQNIQDNPDEEVTFHMVEESRDDSYDIDPDLALKEEVEAWNATVSKTIFMRGMLKEAGLQEELVRRMFPGIERMIELSNIFVEKLTERQCQSDVVNSLGDIIVEHFTKNGAEIDENYGNFCSYHIQSLALYKIKAKETAIFTYSYHLWMITEHFPDYAYLNQALILVKSTATNVDERIQRYKSIQRLKQIQSKLDQKALSTIQGTPIKKLNLASGHFMLLLEDSLIVRGARGKSIDVQALLLNNLIVLLQEKDQKFYLLPIEQKSPIVPIGKAMIRENAADGCIDDQSENSSLLSPFDQLLEQSKIVDEQIIKLIAEREKVFQEMFNAFTPEDEEQKPDLRPIAIRRRKTMDSKDETDSFIIEKSDSQDSSSIPSSIATTPCNLSPAASERHLYSAVTLSECINRLLLITSQKDNEIESLKGKISCSDNKIKDLDEQLRMKDQKIKEMNTTISNNVQKPSLSLQEVIRKQQTQIVELQMDQKEWEDHQALISRQEEKIKEQQDNINEWKEKYEQLQDELSKKPIRPVIPEIIKTGNVPDNNKVITRKHSAPLSYNAVKRATNLNTSRRHSTFIPSPCLPRAKIIPNQPISTLNDRNNLSTQGTEFLSTSLPNTSSISAISGPTVVDKDVEENSSFSDDEVNKENDSEGLSDSEMIFF</sequence>
<keyword evidence="1" id="KW-0175">Coiled coil</keyword>
<feature type="compositionally biased region" description="Acidic residues" evidence="2">
    <location>
        <begin position="1062"/>
        <end position="1072"/>
    </location>
</feature>
<protein>
    <recommendedName>
        <fullName evidence="3">ARHGEF1-like PH domain-containing protein</fullName>
    </recommendedName>
</protein>
<dbReference type="InterPro" id="IPR041020">
    <property type="entry name" value="PH_16"/>
</dbReference>
<feature type="region of interest" description="Disordered" evidence="2">
    <location>
        <begin position="783"/>
        <end position="816"/>
    </location>
</feature>
<keyword evidence="5" id="KW-1185">Reference proteome</keyword>
<feature type="compositionally biased region" description="Polar residues" evidence="2">
    <location>
        <begin position="422"/>
        <end position="440"/>
    </location>
</feature>
<dbReference type="CTD" id="6752129"/>
<feature type="coiled-coil region" evidence="1">
    <location>
        <begin position="851"/>
        <end position="885"/>
    </location>
</feature>
<dbReference type="HOGENOM" id="CLU_284586_0_0_1"/>
<accession>B3RRS6</accession>
<feature type="compositionally biased region" description="Polar residues" evidence="2">
    <location>
        <begin position="369"/>
        <end position="402"/>
    </location>
</feature>
<dbReference type="Proteomes" id="UP000009022">
    <property type="component" value="Unassembled WGS sequence"/>
</dbReference>
<dbReference type="SUPFAM" id="SSF48065">
    <property type="entry name" value="DBL homology domain (DH-domain)"/>
    <property type="match status" value="1"/>
</dbReference>
<evidence type="ECO:0000313" key="5">
    <source>
        <dbReference type="Proteomes" id="UP000009022"/>
    </source>
</evidence>
<dbReference type="KEGG" id="tad:TRIADDRAFT_54348"/>
<dbReference type="EMBL" id="DS985243">
    <property type="protein sequence ID" value="EDV26920.1"/>
    <property type="molecule type" value="Genomic_DNA"/>
</dbReference>
<evidence type="ECO:0000259" key="3">
    <source>
        <dbReference type="Pfam" id="PF17838"/>
    </source>
</evidence>
<evidence type="ECO:0000256" key="2">
    <source>
        <dbReference type="SAM" id="MobiDB-lite"/>
    </source>
</evidence>
<dbReference type="STRING" id="10228.B3RRS6"/>
<dbReference type="AlphaFoldDB" id="B3RRS6"/>
<feature type="compositionally biased region" description="Basic and acidic residues" evidence="2">
    <location>
        <begin position="784"/>
        <end position="801"/>
    </location>
</feature>
<dbReference type="Gene3D" id="2.30.29.30">
    <property type="entry name" value="Pleckstrin-homology domain (PH domain)/Phosphotyrosine-binding domain (PTB)"/>
    <property type="match status" value="1"/>
</dbReference>
<proteinExistence type="predicted"/>
<dbReference type="OrthoDB" id="28045at2759"/>
<dbReference type="PhylomeDB" id="B3RRS6"/>
<dbReference type="Gene3D" id="1.20.900.10">
    <property type="entry name" value="Dbl homology (DH) domain"/>
    <property type="match status" value="1"/>
</dbReference>